<organism evidence="5 6">
    <name type="scientific">Ruegeria aquimaris</name>
    <dbReference type="NCBI Taxonomy" id="2984333"/>
    <lineage>
        <taxon>Bacteria</taxon>
        <taxon>Pseudomonadati</taxon>
        <taxon>Pseudomonadota</taxon>
        <taxon>Alphaproteobacteria</taxon>
        <taxon>Rhodobacterales</taxon>
        <taxon>Roseobacteraceae</taxon>
        <taxon>Ruegeria</taxon>
    </lineage>
</organism>
<name>A0ABT3ARP7_9RHOB</name>
<proteinExistence type="inferred from homology"/>
<dbReference type="EMBL" id="JAOWLB010000039">
    <property type="protein sequence ID" value="MCV2891359.1"/>
    <property type="molecule type" value="Genomic_DNA"/>
</dbReference>
<keyword evidence="6" id="KW-1185">Reference proteome</keyword>
<comment type="caution">
    <text evidence="5">The sequence shown here is derived from an EMBL/GenBank/DDBJ whole genome shotgun (WGS) entry which is preliminary data.</text>
</comment>
<dbReference type="SUPFAM" id="SSF56801">
    <property type="entry name" value="Acetyl-CoA synthetase-like"/>
    <property type="match status" value="1"/>
</dbReference>
<gene>
    <name evidence="5" type="ORF">OE747_23865</name>
</gene>
<dbReference type="Gene3D" id="3.40.50.12780">
    <property type="entry name" value="N-terminal domain of ligase-like"/>
    <property type="match status" value="1"/>
</dbReference>
<accession>A0ABT3ARP7</accession>
<dbReference type="PANTHER" id="PTHR43201">
    <property type="entry name" value="ACYL-COA SYNTHETASE"/>
    <property type="match status" value="1"/>
</dbReference>
<reference evidence="5 6" key="1">
    <citation type="submission" date="2022-10" db="EMBL/GenBank/DDBJ databases">
        <title>Ruegeria sp. nov., isolated from ocean surface sediments.</title>
        <authorList>
            <person name="He W."/>
            <person name="Xue H.-P."/>
            <person name="Zhang D.-F."/>
        </authorList>
    </citation>
    <scope>NUCLEOTIDE SEQUENCE [LARGE SCALE GENOMIC DNA]</scope>
    <source>
        <strain evidence="5 6">XHP0148</strain>
    </source>
</reference>
<dbReference type="InterPro" id="IPR042099">
    <property type="entry name" value="ANL_N_sf"/>
</dbReference>
<dbReference type="Pfam" id="PF13193">
    <property type="entry name" value="AMP-binding_C"/>
    <property type="match status" value="1"/>
</dbReference>
<evidence type="ECO:0000313" key="6">
    <source>
        <dbReference type="Proteomes" id="UP001320899"/>
    </source>
</evidence>
<dbReference type="InterPro" id="IPR025110">
    <property type="entry name" value="AMP-bd_C"/>
</dbReference>
<evidence type="ECO:0000259" key="3">
    <source>
        <dbReference type="Pfam" id="PF00501"/>
    </source>
</evidence>
<dbReference type="Pfam" id="PF00501">
    <property type="entry name" value="AMP-binding"/>
    <property type="match status" value="1"/>
</dbReference>
<dbReference type="Proteomes" id="UP001320899">
    <property type="component" value="Unassembled WGS sequence"/>
</dbReference>
<comment type="similarity">
    <text evidence="1">Belongs to the ATP-dependent AMP-binding enzyme family.</text>
</comment>
<dbReference type="InterPro" id="IPR045851">
    <property type="entry name" value="AMP-bd_C_sf"/>
</dbReference>
<feature type="domain" description="AMP-dependent synthetase/ligase" evidence="3">
    <location>
        <begin position="50"/>
        <end position="251"/>
    </location>
</feature>
<evidence type="ECO:0000256" key="1">
    <source>
        <dbReference type="ARBA" id="ARBA00006432"/>
    </source>
</evidence>
<evidence type="ECO:0000259" key="4">
    <source>
        <dbReference type="Pfam" id="PF13193"/>
    </source>
</evidence>
<dbReference type="Gene3D" id="3.30.300.30">
    <property type="match status" value="1"/>
</dbReference>
<sequence>MAKDRDNFQIAPTARILTPDAAGAACLERCLRDQASFRSSPLADTPLQKKPDNPQRVFCESSGSSGAPKLIRRSPASWLDSFDINETLFGISPQDTYAVFGHLGHSLSLFAAVEAMHLGCRLAILSGQTPARQAQALRQHGATMIYATPSQLRLVISADPNPFAEIRSIICGGGTLDSALRKMLADRFPSARVLEFFGASETSFISLSDDQTPLGSVGRPYPGVEIRIGDGCAPGETGEIWVKSPYLFEGYEEGNSALTNWDGGFLSVGEMGQIDNNGYLYLRGRRSRMVTVADQNVFPEAIEAVLLAQDGVEAAAVLALTDPRRGHRIVAAIQGGAADAALRRACRAALGDAAVPREIRRLSQMPLLPAGKPDLQRLESMWPESSV</sequence>
<dbReference type="InterPro" id="IPR000873">
    <property type="entry name" value="AMP-dep_synth/lig_dom"/>
</dbReference>
<dbReference type="PANTHER" id="PTHR43201:SF5">
    <property type="entry name" value="MEDIUM-CHAIN ACYL-COA LIGASE ACSF2, MITOCHONDRIAL"/>
    <property type="match status" value="1"/>
</dbReference>
<feature type="domain" description="AMP-binding enzyme C-terminal" evidence="4">
    <location>
        <begin position="302"/>
        <end position="372"/>
    </location>
</feature>
<protein>
    <submittedName>
        <fullName evidence="5">AMP-binding protein</fullName>
    </submittedName>
</protein>
<keyword evidence="2" id="KW-0436">Ligase</keyword>
<dbReference type="RefSeq" id="WP_263830950.1">
    <property type="nucleotide sequence ID" value="NZ_JAOWLB010000039.1"/>
</dbReference>
<evidence type="ECO:0000313" key="5">
    <source>
        <dbReference type="EMBL" id="MCV2891359.1"/>
    </source>
</evidence>
<evidence type="ECO:0000256" key="2">
    <source>
        <dbReference type="ARBA" id="ARBA00022598"/>
    </source>
</evidence>